<protein>
    <submittedName>
        <fullName evidence="2">Uncharacterized protein</fullName>
    </submittedName>
</protein>
<evidence type="ECO:0000313" key="2">
    <source>
        <dbReference type="EMBL" id="EGG07956.1"/>
    </source>
</evidence>
<keyword evidence="3" id="KW-1185">Reference proteome</keyword>
<evidence type="ECO:0000313" key="3">
    <source>
        <dbReference type="Proteomes" id="UP000001072"/>
    </source>
</evidence>
<reference evidence="3" key="1">
    <citation type="journal article" date="2011" name="Proc. Natl. Acad. Sci. U.S.A.">
        <title>Obligate biotrophy features unraveled by the genomic analysis of rust fungi.</title>
        <authorList>
            <person name="Duplessis S."/>
            <person name="Cuomo C.A."/>
            <person name="Lin Y.-C."/>
            <person name="Aerts A."/>
            <person name="Tisserant E."/>
            <person name="Veneault-Fourrey C."/>
            <person name="Joly D.L."/>
            <person name="Hacquard S."/>
            <person name="Amselem J."/>
            <person name="Cantarel B.L."/>
            <person name="Chiu R."/>
            <person name="Coutinho P.M."/>
            <person name="Feau N."/>
            <person name="Field M."/>
            <person name="Frey P."/>
            <person name="Gelhaye E."/>
            <person name="Goldberg J."/>
            <person name="Grabherr M.G."/>
            <person name="Kodira C.D."/>
            <person name="Kohler A."/>
            <person name="Kuees U."/>
            <person name="Lindquist E.A."/>
            <person name="Lucas S.M."/>
            <person name="Mago R."/>
            <person name="Mauceli E."/>
            <person name="Morin E."/>
            <person name="Murat C."/>
            <person name="Pangilinan J.L."/>
            <person name="Park R."/>
            <person name="Pearson M."/>
            <person name="Quesneville H."/>
            <person name="Rouhier N."/>
            <person name="Sakthikumar S."/>
            <person name="Salamov A.A."/>
            <person name="Schmutz J."/>
            <person name="Selles B."/>
            <person name="Shapiro H."/>
            <person name="Tanguay P."/>
            <person name="Tuskan G.A."/>
            <person name="Henrissat B."/>
            <person name="Van de Peer Y."/>
            <person name="Rouze P."/>
            <person name="Ellis J.G."/>
            <person name="Dodds P.N."/>
            <person name="Schein J.E."/>
            <person name="Zhong S."/>
            <person name="Hamelin R.C."/>
            <person name="Grigoriev I.V."/>
            <person name="Szabo L.J."/>
            <person name="Martin F."/>
        </authorList>
    </citation>
    <scope>NUCLEOTIDE SEQUENCE [LARGE SCALE GENOMIC DNA]</scope>
    <source>
        <strain evidence="3">98AG31 / pathotype 3-4-7</strain>
    </source>
</reference>
<sequence>MGQITNNLPQSACGTKRTPPCLRPLPPSSQFGARKHRPTEISRNMDPAPFTPSLPTNPPGVRGTLLVLDRNPRVFRLPHAHWSARKFARHAAAQQTVYKEGGLLVSSQENGGSPAGSNAPRTPLMGATIRGLQQLGGLRGPGVRATSVSGRTRNDRLISPRSRTPSTSSVDRRMEDESSQVFDLIDQRSSRPLGPNKAVVFEDAVSKAGLDAVHREAALANSEAQGAFRHIVICVGQSQIMFDMSNLSAKIVNISNQVAGVLEQVEAALVKVESISMKVEGIIDHVTTLTELVQSGPNVQATPNAALGGNPPVPNGETWSVAPELRAAIITTAHRFITQPSLESYTSLETPEHEWLAHSLFNCIKTAVRQHAPVTHLLPPQVNGNVAKHIRERLHLLLLTGVYDPKNPVVHGAVPNLKTLVHRIAIKLGQAGDHVDYESVWAHTSELARCRIAYLRREAVRIFQIGRGSSSIWAAVDNQLHDLRRRGNEYTAAFYNIVYEDDCSAFDGQTRFETVSEVSDFRLPVEEEVNAAILVQANNVEAA</sequence>
<dbReference type="HOGENOM" id="CLU_030194_0_0_1"/>
<feature type="region of interest" description="Disordered" evidence="1">
    <location>
        <begin position="1"/>
        <end position="58"/>
    </location>
</feature>
<accession>F4RI76</accession>
<dbReference type="RefSeq" id="XP_007408721.1">
    <property type="nucleotide sequence ID" value="XM_007408659.1"/>
</dbReference>
<evidence type="ECO:0000256" key="1">
    <source>
        <dbReference type="SAM" id="MobiDB-lite"/>
    </source>
</evidence>
<dbReference type="InParanoid" id="F4RI76"/>
<gene>
    <name evidence="2" type="ORF">MELLADRAFT_85281</name>
</gene>
<proteinExistence type="predicted"/>
<dbReference type="OrthoDB" id="2500993at2759"/>
<name>F4RI76_MELLP</name>
<dbReference type="EMBL" id="GL883102">
    <property type="protein sequence ID" value="EGG07956.1"/>
    <property type="molecule type" value="Genomic_DNA"/>
</dbReference>
<feature type="compositionally biased region" description="Low complexity" evidence="1">
    <location>
        <begin position="159"/>
        <end position="169"/>
    </location>
</feature>
<dbReference type="Proteomes" id="UP000001072">
    <property type="component" value="Unassembled WGS sequence"/>
</dbReference>
<feature type="compositionally biased region" description="Polar residues" evidence="1">
    <location>
        <begin position="1"/>
        <end position="13"/>
    </location>
</feature>
<feature type="region of interest" description="Disordered" evidence="1">
    <location>
        <begin position="137"/>
        <end position="179"/>
    </location>
</feature>
<dbReference type="AlphaFoldDB" id="F4RI76"/>
<feature type="compositionally biased region" description="Pro residues" evidence="1">
    <location>
        <begin position="49"/>
        <end position="58"/>
    </location>
</feature>
<dbReference type="VEuPathDB" id="FungiDB:MELLADRAFT_85281"/>
<organism evidence="3">
    <name type="scientific">Melampsora larici-populina (strain 98AG31 / pathotype 3-4-7)</name>
    <name type="common">Poplar leaf rust fungus</name>
    <dbReference type="NCBI Taxonomy" id="747676"/>
    <lineage>
        <taxon>Eukaryota</taxon>
        <taxon>Fungi</taxon>
        <taxon>Dikarya</taxon>
        <taxon>Basidiomycota</taxon>
        <taxon>Pucciniomycotina</taxon>
        <taxon>Pucciniomycetes</taxon>
        <taxon>Pucciniales</taxon>
        <taxon>Melampsoraceae</taxon>
        <taxon>Melampsora</taxon>
    </lineage>
</organism>
<dbReference type="KEGG" id="mlr:MELLADRAFT_85281"/>
<dbReference type="GeneID" id="18933780"/>